<evidence type="ECO:0000256" key="5">
    <source>
        <dbReference type="RuleBase" id="RU362066"/>
    </source>
</evidence>
<sequence length="444" mass="48546">MIDVIDDPRKYAKTYADGYIARANDLLKKQIDRNNVYSKGLKALDDALKAFRKANEELVKGGSVTRNSVWLSNDAIAKATAAPNAKPGAYDFYVRQLATANQRVVNLPASIKTGGAGSFEITLNDGTKCRVDIEALGKDGKETLTPEELARAINGNRELDGKVRAEVVSGKLVLTSAETGEQNGFTIDASGLNDPDLKQAFESAKETSKAQDAIILLGGENGVEIKQPSNVLNSIEGLTITFNKTGAVTVKVSADKEETVKGVRAFVDAYNALMDEFEKLTRAGNEKNNEAGGPLEADAGVRALISQIKNTLRKSMDGVRLHELGIETDRKGRLSINESALDKAMKDSPEKFDKLFGNKSTGLAGNFDALLDTWLDASKGQMKKRMESVEHNEKRLDAQTDDLKRRYDQVYNQYVKQFTALQALQANLNSTLKRLDDLFSTKNN</sequence>
<dbReference type="PANTHER" id="PTHR30288:SF0">
    <property type="entry name" value="FLAGELLAR HOOK-ASSOCIATED PROTEIN 2"/>
    <property type="match status" value="1"/>
</dbReference>
<dbReference type="GO" id="GO:0005576">
    <property type="term" value="C:extracellular region"/>
    <property type="evidence" value="ECO:0007669"/>
    <property type="project" value="UniProtKB-SubCell"/>
</dbReference>
<feature type="coiled-coil region" evidence="5">
    <location>
        <begin position="386"/>
        <end position="441"/>
    </location>
</feature>
<organism evidence="8 9">
    <name type="scientific">Burkholderia oklahomensis</name>
    <dbReference type="NCBI Taxonomy" id="342113"/>
    <lineage>
        <taxon>Bacteria</taxon>
        <taxon>Pseudomonadati</taxon>
        <taxon>Pseudomonadota</taxon>
        <taxon>Betaproteobacteria</taxon>
        <taxon>Burkholderiales</taxon>
        <taxon>Burkholderiaceae</taxon>
        <taxon>Burkholderia</taxon>
        <taxon>pseudomallei group</taxon>
    </lineage>
</organism>
<proteinExistence type="inferred from homology"/>
<dbReference type="InterPro" id="IPR010809">
    <property type="entry name" value="FliD_C"/>
</dbReference>
<dbReference type="GO" id="GO:0071973">
    <property type="term" value="P:bacterial-type flagellum-dependent cell motility"/>
    <property type="evidence" value="ECO:0007669"/>
    <property type="project" value="TreeGrafter"/>
</dbReference>
<feature type="domain" description="Flagellar hook-associated protein 2 C-terminal" evidence="7">
    <location>
        <begin position="210"/>
        <end position="429"/>
    </location>
</feature>
<keyword evidence="5" id="KW-0964">Secreted</keyword>
<dbReference type="GO" id="GO:0009421">
    <property type="term" value="C:bacterial-type flagellum filament cap"/>
    <property type="evidence" value="ECO:0007669"/>
    <property type="project" value="InterPro"/>
</dbReference>
<comment type="subcellular location">
    <subcellularLocation>
        <location evidence="5">Secreted</location>
    </subcellularLocation>
    <subcellularLocation>
        <location evidence="5">Bacterial flagellum</location>
    </subcellularLocation>
</comment>
<evidence type="ECO:0000256" key="4">
    <source>
        <dbReference type="ARBA" id="ARBA00023143"/>
    </source>
</evidence>
<reference evidence="8 9" key="1">
    <citation type="submission" date="2014-06" db="EMBL/GenBank/DDBJ databases">
        <authorList>
            <person name="Bishop-Lilly K.A."/>
            <person name="Broomall S.M."/>
            <person name="Chain P.S."/>
            <person name="Chertkov O."/>
            <person name="Coyne S.R."/>
            <person name="Daligault H.E."/>
            <person name="Davenport K.W."/>
            <person name="Erkkila T."/>
            <person name="Frey K.G."/>
            <person name="Gibbons H.S."/>
            <person name="Gu W."/>
            <person name="Jaissle J."/>
            <person name="Johnson S.L."/>
            <person name="Koroleva G.I."/>
            <person name="Ladner J.T."/>
            <person name="Lo C.-C."/>
            <person name="Minogue T.D."/>
            <person name="Munk C."/>
            <person name="Palacios G.F."/>
            <person name="Redden C.L."/>
            <person name="Rosenzweig C.N."/>
            <person name="Scholz M.B."/>
            <person name="Teshima H."/>
            <person name="Xu Y."/>
        </authorList>
    </citation>
    <scope>NUCLEOTIDE SEQUENCE [LARGE SCALE GENOMIC DNA]</scope>
    <source>
        <strain evidence="8 9">EO147</strain>
    </source>
</reference>
<comment type="subunit">
    <text evidence="2 5">Homopentamer.</text>
</comment>
<keyword evidence="8" id="KW-0969">Cilium</keyword>
<dbReference type="GO" id="GO:0009424">
    <property type="term" value="C:bacterial-type flagellum hook"/>
    <property type="evidence" value="ECO:0007669"/>
    <property type="project" value="UniProtKB-UniRule"/>
</dbReference>
<keyword evidence="8" id="KW-0966">Cell projection</keyword>
<keyword evidence="9" id="KW-1185">Reference proteome</keyword>
<dbReference type="PANTHER" id="PTHR30288">
    <property type="entry name" value="FLAGELLAR CAP/ASSEMBLY PROTEIN FLID"/>
    <property type="match status" value="1"/>
</dbReference>
<evidence type="ECO:0000313" key="9">
    <source>
        <dbReference type="Proteomes" id="UP000029424"/>
    </source>
</evidence>
<evidence type="ECO:0000256" key="1">
    <source>
        <dbReference type="ARBA" id="ARBA00009764"/>
    </source>
</evidence>
<dbReference type="InterPro" id="IPR040026">
    <property type="entry name" value="FliD"/>
</dbReference>
<evidence type="ECO:0000259" key="6">
    <source>
        <dbReference type="Pfam" id="PF02465"/>
    </source>
</evidence>
<keyword evidence="4 5" id="KW-0975">Bacterial flagellum</keyword>
<dbReference type="Pfam" id="PF07195">
    <property type="entry name" value="FliD_C"/>
    <property type="match status" value="1"/>
</dbReference>
<dbReference type="Proteomes" id="UP000029424">
    <property type="component" value="Chromosome 2"/>
</dbReference>
<evidence type="ECO:0000313" key="8">
    <source>
        <dbReference type="EMBL" id="AIO70511.1"/>
    </source>
</evidence>
<dbReference type="Pfam" id="PF02465">
    <property type="entry name" value="FliD_N"/>
    <property type="match status" value="1"/>
</dbReference>
<comment type="similarity">
    <text evidence="1 5">Belongs to the FliD family.</text>
</comment>
<name>A0AAI8BE03_9BURK</name>
<evidence type="ECO:0000256" key="2">
    <source>
        <dbReference type="ARBA" id="ARBA00011255"/>
    </source>
</evidence>
<keyword evidence="8" id="KW-0282">Flagellum</keyword>
<comment type="function">
    <text evidence="5">Required for morphogenesis and for the elongation of the flagellar filament by facilitating polymerization of the flagellin monomers at the tip of growing filament. Forms a capping structure, which prevents flagellin subunits (transported through the central channel of the flagellum) from leaking out without polymerization at the distal end.</text>
</comment>
<dbReference type="GO" id="GO:0007155">
    <property type="term" value="P:cell adhesion"/>
    <property type="evidence" value="ECO:0007669"/>
    <property type="project" value="InterPro"/>
</dbReference>
<accession>A0AAI8BE03</accession>
<dbReference type="KEGG" id="bok:DM82_3877"/>
<evidence type="ECO:0000259" key="7">
    <source>
        <dbReference type="Pfam" id="PF07195"/>
    </source>
</evidence>
<dbReference type="EMBL" id="CP008727">
    <property type="protein sequence ID" value="AIO70511.1"/>
    <property type="molecule type" value="Genomic_DNA"/>
</dbReference>
<keyword evidence="3 5" id="KW-0175">Coiled coil</keyword>
<gene>
    <name evidence="8" type="ORF">DM82_3877</name>
</gene>
<feature type="domain" description="Flagellar hook-associated protein 2 N-terminal" evidence="6">
    <location>
        <begin position="25"/>
        <end position="100"/>
    </location>
</feature>
<evidence type="ECO:0000256" key="3">
    <source>
        <dbReference type="ARBA" id="ARBA00023054"/>
    </source>
</evidence>
<dbReference type="AlphaFoldDB" id="A0AAI8BE03"/>
<protein>
    <recommendedName>
        <fullName evidence="5">Flagellar hook-associated protein 2</fullName>
        <shortName evidence="5">HAP2</shortName>
    </recommendedName>
    <alternativeName>
        <fullName evidence="5">Flagellar cap protein</fullName>
    </alternativeName>
</protein>
<dbReference type="InterPro" id="IPR003481">
    <property type="entry name" value="FliD_N"/>
</dbReference>